<dbReference type="AlphaFoldDB" id="A0A3M0KB80"/>
<proteinExistence type="predicted"/>
<dbReference type="EMBL" id="QRBI01000117">
    <property type="protein sequence ID" value="RMC08554.1"/>
    <property type="molecule type" value="Genomic_DNA"/>
</dbReference>
<evidence type="ECO:0000313" key="1">
    <source>
        <dbReference type="EMBL" id="RMC08554.1"/>
    </source>
</evidence>
<comment type="caution">
    <text evidence="1">The sequence shown here is derived from an EMBL/GenBank/DDBJ whole genome shotgun (WGS) entry which is preliminary data.</text>
</comment>
<evidence type="ECO:0000313" key="2">
    <source>
        <dbReference type="Proteomes" id="UP000269221"/>
    </source>
</evidence>
<keyword evidence="2" id="KW-1185">Reference proteome</keyword>
<protein>
    <submittedName>
        <fullName evidence="1">Uncharacterized protein</fullName>
    </submittedName>
</protein>
<gene>
    <name evidence="1" type="ORF">DUI87_14801</name>
</gene>
<sequence>MFMRSCAVVNISEVADHQQHTLQLTSAAQGIRWFAYRETCAAHVFGFVVVDRGCGIPASGLCENNTEALADTEPVLLLWPTGLIEMQIVLA</sequence>
<dbReference type="Proteomes" id="UP000269221">
    <property type="component" value="Unassembled WGS sequence"/>
</dbReference>
<reference evidence="1 2" key="1">
    <citation type="submission" date="2018-07" db="EMBL/GenBank/DDBJ databases">
        <title>A high quality draft genome assembly of the barn swallow (H. rustica rustica).</title>
        <authorList>
            <person name="Formenti G."/>
            <person name="Chiara M."/>
            <person name="Poveda L."/>
            <person name="Francoijs K.-J."/>
            <person name="Bonisoli-Alquati A."/>
            <person name="Canova L."/>
            <person name="Gianfranceschi L."/>
            <person name="Horner D.S."/>
            <person name="Saino N."/>
        </authorList>
    </citation>
    <scope>NUCLEOTIDE SEQUENCE [LARGE SCALE GENOMIC DNA]</scope>
    <source>
        <strain evidence="1">Chelidonia</strain>
        <tissue evidence="1">Blood</tissue>
    </source>
</reference>
<accession>A0A3M0KB80</accession>
<organism evidence="1 2">
    <name type="scientific">Hirundo rustica rustica</name>
    <dbReference type="NCBI Taxonomy" id="333673"/>
    <lineage>
        <taxon>Eukaryota</taxon>
        <taxon>Metazoa</taxon>
        <taxon>Chordata</taxon>
        <taxon>Craniata</taxon>
        <taxon>Vertebrata</taxon>
        <taxon>Euteleostomi</taxon>
        <taxon>Archelosauria</taxon>
        <taxon>Archosauria</taxon>
        <taxon>Dinosauria</taxon>
        <taxon>Saurischia</taxon>
        <taxon>Theropoda</taxon>
        <taxon>Coelurosauria</taxon>
        <taxon>Aves</taxon>
        <taxon>Neognathae</taxon>
        <taxon>Neoaves</taxon>
        <taxon>Telluraves</taxon>
        <taxon>Australaves</taxon>
        <taxon>Passeriformes</taxon>
        <taxon>Sylvioidea</taxon>
        <taxon>Hirundinidae</taxon>
        <taxon>Hirundo</taxon>
    </lineage>
</organism>
<name>A0A3M0KB80_HIRRU</name>